<dbReference type="GO" id="GO:0006405">
    <property type="term" value="P:RNA export from nucleus"/>
    <property type="evidence" value="ECO:0007669"/>
    <property type="project" value="TreeGrafter"/>
</dbReference>
<dbReference type="PANTHER" id="PTHR23193:SF23">
    <property type="entry name" value="NUCLEAR PORE COMPLEX PROTEIN NUP153"/>
    <property type="match status" value="1"/>
</dbReference>
<dbReference type="EMBL" id="MCBR01001212">
    <property type="protein sequence ID" value="RKF82704.1"/>
    <property type="molecule type" value="Genomic_DNA"/>
</dbReference>
<feature type="compositionally biased region" description="Polar residues" evidence="5">
    <location>
        <begin position="485"/>
        <end position="502"/>
    </location>
</feature>
<organism evidence="7 8">
    <name type="scientific">Golovinomyces cichoracearum</name>
    <dbReference type="NCBI Taxonomy" id="62708"/>
    <lineage>
        <taxon>Eukaryota</taxon>
        <taxon>Fungi</taxon>
        <taxon>Dikarya</taxon>
        <taxon>Ascomycota</taxon>
        <taxon>Pezizomycotina</taxon>
        <taxon>Leotiomycetes</taxon>
        <taxon>Erysiphales</taxon>
        <taxon>Erysiphaceae</taxon>
        <taxon>Golovinomyces</taxon>
    </lineage>
</organism>
<keyword evidence="3" id="KW-0539">Nucleus</keyword>
<reference evidence="7 8" key="1">
    <citation type="journal article" date="2018" name="BMC Genomics">
        <title>Comparative genome analyses reveal sequence features reflecting distinct modes of host-adaptation between dicot and monocot powdery mildew.</title>
        <authorList>
            <person name="Wu Y."/>
            <person name="Ma X."/>
            <person name="Pan Z."/>
            <person name="Kale S.D."/>
            <person name="Song Y."/>
            <person name="King H."/>
            <person name="Zhang Q."/>
            <person name="Presley C."/>
            <person name="Deng X."/>
            <person name="Wei C.I."/>
            <person name="Xiao S."/>
        </authorList>
    </citation>
    <scope>NUCLEOTIDE SEQUENCE [LARGE SCALE GENOMIC DNA]</scope>
    <source>
        <strain evidence="7">UCSC1</strain>
    </source>
</reference>
<sequence length="1514" mass="166304">MAFAGTSSCTNVQLGPAITEIQSEDVGFLGLSGESKVRLLPTPWPSDNLPPPTASLMSIASKTGLLAAAGPDVIILAMTEPLRKAFDGMDSDGHLKRFEPQMKIPMNFRISHLTFSSDEKYLILTAETGGGLAVYEVKSLTSGSQQSAFELPTNGHALRALAPNPSTEKGDLLAVITLDGNLMMANLNDRNFMAGAQGIVLKDCVSCISWSSRGKQLVAGLGDGTAYQMTPDGQVKSIIPRPPGLNPGDHISSISWLENHMFILVHMPSSSFDVGRPPPASFHLATRTPDCQNYTFQKIPDPTQPFGLNRSPQHHFMLRLRDFPPSLQDMIIVASTASTDIGLLTRSKVPLAKNKPAELITDVFTMTEMSDDSRRAQLPFSAQSGDTSPIGVSLDLSSCDKVYKPIPGGEISESSDPVPILMVLNNEGILASWCIIYSESIRQKTVYPGLTAASSTAPSSSNSFGGGDTNSTFGSATTTTPVFGSASQLTSGSTFGTTSNLGTGAPRWGTVSTQESFGIDAPVFGKSTFGSNTKTPLVSSAFGAATFGKPSMPSFGARASVWGNQSNNALNTAFGSTIDAEKKEHIFGSSDQSIGRENPVSSGFASFASSNAFLSSNNQSSSTESIFKTQSSNPFNSHSGEFEQSKKSAVLDSFGSVSPGNFVLGTTFKSEPNTKTEEAQKEQSQTNHFFGNEIIASLDSSQDLDVAKSGQEKTTDDLREKIDEHKITSMNLKPGANPTSTKSNQFLSSSDSSLVTERPYTSHEISLVKSSSVDEKIDQIPDSEGSETLDITKYVPEPPLPPDPIAQNYQSPQNLTHTNNNLNFLKSLDSKKTHSISNKEEEICTEKFSETSDLNNYEKHEGDPTLQSDEGNDEFAQSPVRTIQREDDVLFEDQAYHVNNVDSDFEEEDEDDDEENDVEENDGDDDNNSKPISHISNKEVSHEKFAKGSSFHSEINQLSPESSYDIIENNAMEGNIFIEASKNELNDATGIIFREKKHSDKYQIAPLSSSSDPQAVSDKSESFNPPSTKIVVEESTPISESKKSSESKEINEDQSYTFVKSQQEAAQKLQAKLVAQREAEENRCYEIMAKIKLEEQRHIELVARREAEEKRRNDVIAQRIAEEKRRNELKALWEAEEKRREELRAQKEAEEKQALVDSDDVCMQKFLASDLEPTTRLNDFVAHSDYVSSTSSDSVPAQVETVYRDINSMIDTLGLNARSLKEFTIAHTENRKVEGRNREDLKEDSGWVLGEIETLSSIIENDLHQELEKERVREIGKKVEVCRDLQKHLMKLRSRHNDIKKIIATSQDLNHIAIARAQPLGIKQAEQQHDLRQKFMNFQKLLLEAEDSLAVLNAKIVAQSNINNRSNGSAGPTVEAVMRTIAKLTNMAEKRSGDVDVLEGLMRKLKLNSSAGNYYQDVNTTPVKQGLSHEDLKSSKNNGYFTPKHLITSLNQSSLLSSVGSFSQISPPRRKLSGYTSEEKAKLRSKLDRKKEVAFRLRHALESTGMRVRVIEDH</sequence>
<dbReference type="Gene3D" id="2.130.10.10">
    <property type="entry name" value="YVTN repeat-like/Quinoprotein amine dehydrogenase"/>
    <property type="match status" value="1"/>
</dbReference>
<feature type="region of interest" description="Disordered" evidence="5">
    <location>
        <begin position="898"/>
        <end position="960"/>
    </location>
</feature>
<comment type="caution">
    <text evidence="7">The sequence shown here is derived from an EMBL/GenBank/DDBJ whole genome shotgun (WGS) entry which is preliminary data.</text>
</comment>
<feature type="compositionally biased region" description="Basic and acidic residues" evidence="5">
    <location>
        <begin position="1040"/>
        <end position="1051"/>
    </location>
</feature>
<feature type="region of interest" description="Disordered" evidence="5">
    <location>
        <begin position="701"/>
        <end position="720"/>
    </location>
</feature>
<feature type="compositionally biased region" description="Basic and acidic residues" evidence="5">
    <location>
        <begin position="710"/>
        <end position="720"/>
    </location>
</feature>
<feature type="region of interest" description="Disordered" evidence="5">
    <location>
        <begin position="485"/>
        <end position="507"/>
    </location>
</feature>
<dbReference type="GO" id="GO:0005643">
    <property type="term" value="C:nuclear pore"/>
    <property type="evidence" value="ECO:0007669"/>
    <property type="project" value="TreeGrafter"/>
</dbReference>
<dbReference type="InterPro" id="IPR015943">
    <property type="entry name" value="WD40/YVTN_repeat-like_dom_sf"/>
</dbReference>
<dbReference type="InterPro" id="IPR039462">
    <property type="entry name" value="Nup159/Nup146_N"/>
</dbReference>
<feature type="compositionally biased region" description="Basic and acidic residues" evidence="5">
    <location>
        <begin position="936"/>
        <end position="946"/>
    </location>
</feature>
<keyword evidence="4" id="KW-0175">Coiled coil</keyword>
<feature type="compositionally biased region" description="Polar residues" evidence="5">
    <location>
        <begin position="950"/>
        <end position="960"/>
    </location>
</feature>
<evidence type="ECO:0000256" key="2">
    <source>
        <dbReference type="ARBA" id="ARBA00022448"/>
    </source>
</evidence>
<keyword evidence="2" id="KW-0813">Transport</keyword>
<feature type="region of interest" description="Disordered" evidence="5">
    <location>
        <begin position="1005"/>
        <end position="1055"/>
    </location>
</feature>
<feature type="region of interest" description="Disordered" evidence="5">
    <location>
        <begin position="726"/>
        <end position="759"/>
    </location>
</feature>
<name>A0A420J7E7_9PEZI</name>
<gene>
    <name evidence="7" type="ORF">GcC1_012009</name>
</gene>
<evidence type="ECO:0000259" key="6">
    <source>
        <dbReference type="Pfam" id="PF16755"/>
    </source>
</evidence>
<comment type="subcellular location">
    <subcellularLocation>
        <location evidence="1">Nucleus</location>
    </subcellularLocation>
</comment>
<feature type="coiled-coil region" evidence="4">
    <location>
        <begin position="1126"/>
        <end position="1155"/>
    </location>
</feature>
<evidence type="ECO:0000256" key="3">
    <source>
        <dbReference type="ARBA" id="ARBA00023242"/>
    </source>
</evidence>
<protein>
    <recommendedName>
        <fullName evidence="6">Nucleoporin Nup159/Nup146 N-terminal domain-containing protein</fullName>
    </recommendedName>
</protein>
<dbReference type="GO" id="GO:0006606">
    <property type="term" value="P:protein import into nucleus"/>
    <property type="evidence" value="ECO:0007669"/>
    <property type="project" value="TreeGrafter"/>
</dbReference>
<feature type="compositionally biased region" description="Acidic residues" evidence="5">
    <location>
        <begin position="903"/>
        <end position="926"/>
    </location>
</feature>
<proteinExistence type="predicted"/>
<feature type="compositionally biased region" description="Basic and acidic residues" evidence="5">
    <location>
        <begin position="854"/>
        <end position="863"/>
    </location>
</feature>
<dbReference type="Pfam" id="PF16755">
    <property type="entry name" value="Beta-prop_NUP159_NUP214"/>
    <property type="match status" value="1"/>
</dbReference>
<evidence type="ECO:0000256" key="5">
    <source>
        <dbReference type="SAM" id="MobiDB-lite"/>
    </source>
</evidence>
<dbReference type="OrthoDB" id="248320at2759"/>
<feature type="region of interest" description="Disordered" evidence="5">
    <location>
        <begin position="772"/>
        <end position="820"/>
    </location>
</feature>
<evidence type="ECO:0000256" key="1">
    <source>
        <dbReference type="ARBA" id="ARBA00004123"/>
    </source>
</evidence>
<accession>A0A420J7E7</accession>
<dbReference type="Proteomes" id="UP000285405">
    <property type="component" value="Unassembled WGS sequence"/>
</dbReference>
<evidence type="ECO:0000313" key="8">
    <source>
        <dbReference type="Proteomes" id="UP000285405"/>
    </source>
</evidence>
<dbReference type="FunFam" id="2.130.10.10:FF:000645">
    <property type="entry name" value="Putative nuclear pore complex subunit Nup159"/>
    <property type="match status" value="1"/>
</dbReference>
<evidence type="ECO:0000313" key="7">
    <source>
        <dbReference type="EMBL" id="RKF82704.1"/>
    </source>
</evidence>
<dbReference type="GO" id="GO:0008139">
    <property type="term" value="F:nuclear localization sequence binding"/>
    <property type="evidence" value="ECO:0007669"/>
    <property type="project" value="TreeGrafter"/>
</dbReference>
<dbReference type="InterPro" id="IPR026054">
    <property type="entry name" value="Nucleoporin"/>
</dbReference>
<dbReference type="PANTHER" id="PTHR23193">
    <property type="entry name" value="NUCLEAR PORE COMPLEX PROTEIN NUP"/>
    <property type="match status" value="1"/>
</dbReference>
<feature type="domain" description="Nucleoporin Nup159/Nup146 N-terminal" evidence="6">
    <location>
        <begin position="50"/>
        <end position="430"/>
    </location>
</feature>
<dbReference type="SUPFAM" id="SSF117289">
    <property type="entry name" value="Nucleoporin domain"/>
    <property type="match status" value="1"/>
</dbReference>
<feature type="compositionally biased region" description="Polar residues" evidence="5">
    <location>
        <begin position="737"/>
        <end position="747"/>
    </location>
</feature>
<feature type="region of interest" description="Disordered" evidence="5">
    <location>
        <begin position="854"/>
        <end position="876"/>
    </location>
</feature>
<evidence type="ECO:0000256" key="4">
    <source>
        <dbReference type="SAM" id="Coils"/>
    </source>
</evidence>
<dbReference type="GO" id="GO:0017056">
    <property type="term" value="F:structural constituent of nuclear pore"/>
    <property type="evidence" value="ECO:0007669"/>
    <property type="project" value="TreeGrafter"/>
</dbReference>
<dbReference type="CDD" id="cd22265">
    <property type="entry name" value="UDM1_RNF168"/>
    <property type="match status" value="1"/>
</dbReference>